<dbReference type="Proteomes" id="UP000192936">
    <property type="component" value="Unassembled WGS sequence"/>
</dbReference>
<keyword evidence="2" id="KW-0472">Membrane</keyword>
<keyword evidence="2" id="KW-1133">Transmembrane helix</keyword>
<name>A0A1X7HDV5_9PROT</name>
<evidence type="ECO:0000313" key="4">
    <source>
        <dbReference type="Proteomes" id="UP000192936"/>
    </source>
</evidence>
<keyword evidence="2" id="KW-0812">Transmembrane</keyword>
<keyword evidence="1" id="KW-0175">Coiled coil</keyword>
<dbReference type="AlphaFoldDB" id="A0A1X7HDV5"/>
<evidence type="ECO:0000256" key="2">
    <source>
        <dbReference type="SAM" id="Phobius"/>
    </source>
</evidence>
<sequence length="177" mass="19717">MEAVRTILDSAVPLVAALAVLCHLCWVGIRRSWDRVAGLDRLRQSVLPLKERQLAETEALADLTCRLEEAKGRLSAAEQRVNHLQRQIDAVDKEPPVFLHILGTPGGNRRAFRAEVELDTAVATAARAAGKPVNPVWRYDNNRVVVHALDLQSARREAEHVFPHKAGYKVFFHAPVP</sequence>
<dbReference type="OrthoDB" id="7306708at2"/>
<dbReference type="STRING" id="286727.SAMN02982917_5828"/>
<feature type="transmembrane region" description="Helical" evidence="2">
    <location>
        <begin position="12"/>
        <end position="29"/>
    </location>
</feature>
<reference evidence="3 4" key="1">
    <citation type="submission" date="2017-04" db="EMBL/GenBank/DDBJ databases">
        <authorList>
            <person name="Afonso C.L."/>
            <person name="Miller P.J."/>
            <person name="Scott M.A."/>
            <person name="Spackman E."/>
            <person name="Goraichik I."/>
            <person name="Dimitrov K.M."/>
            <person name="Suarez D.L."/>
            <person name="Swayne D.E."/>
        </authorList>
    </citation>
    <scope>NUCLEOTIDE SEQUENCE [LARGE SCALE GENOMIC DNA]</scope>
    <source>
        <strain evidence="3 4">A2P</strain>
    </source>
</reference>
<protein>
    <submittedName>
        <fullName evidence="3">Uncharacterized protein</fullName>
    </submittedName>
</protein>
<evidence type="ECO:0000256" key="1">
    <source>
        <dbReference type="SAM" id="Coils"/>
    </source>
</evidence>
<proteinExistence type="predicted"/>
<gene>
    <name evidence="3" type="ORF">SAMN02982917_5828</name>
</gene>
<dbReference type="RefSeq" id="WP_085090510.1">
    <property type="nucleotide sequence ID" value="NZ_FXAK01000007.1"/>
</dbReference>
<accession>A0A1X7HDV5</accession>
<evidence type="ECO:0000313" key="3">
    <source>
        <dbReference type="EMBL" id="SMF84680.1"/>
    </source>
</evidence>
<organism evidence="3 4">
    <name type="scientific">Azospirillum oryzae</name>
    <dbReference type="NCBI Taxonomy" id="286727"/>
    <lineage>
        <taxon>Bacteria</taxon>
        <taxon>Pseudomonadati</taxon>
        <taxon>Pseudomonadota</taxon>
        <taxon>Alphaproteobacteria</taxon>
        <taxon>Rhodospirillales</taxon>
        <taxon>Azospirillaceae</taxon>
        <taxon>Azospirillum</taxon>
    </lineage>
</organism>
<feature type="coiled-coil region" evidence="1">
    <location>
        <begin position="60"/>
        <end position="94"/>
    </location>
</feature>
<dbReference type="EMBL" id="FXAK01000007">
    <property type="protein sequence ID" value="SMF84680.1"/>
    <property type="molecule type" value="Genomic_DNA"/>
</dbReference>